<feature type="compositionally biased region" description="Low complexity" evidence="1">
    <location>
        <begin position="275"/>
        <end position="290"/>
    </location>
</feature>
<feature type="region of interest" description="Disordered" evidence="1">
    <location>
        <begin position="263"/>
        <end position="328"/>
    </location>
</feature>
<dbReference type="AlphaFoldDB" id="A0A9R0DWS5"/>
<protein>
    <submittedName>
        <fullName evidence="3">Uncharacterized protein LOC118279336 isoform X1</fullName>
    </submittedName>
</protein>
<gene>
    <name evidence="3" type="primary">LOC118279336</name>
</gene>
<organism evidence="2 3">
    <name type="scientific">Spodoptera frugiperda</name>
    <name type="common">Fall armyworm</name>
    <dbReference type="NCBI Taxonomy" id="7108"/>
    <lineage>
        <taxon>Eukaryota</taxon>
        <taxon>Metazoa</taxon>
        <taxon>Ecdysozoa</taxon>
        <taxon>Arthropoda</taxon>
        <taxon>Hexapoda</taxon>
        <taxon>Insecta</taxon>
        <taxon>Pterygota</taxon>
        <taxon>Neoptera</taxon>
        <taxon>Endopterygota</taxon>
        <taxon>Lepidoptera</taxon>
        <taxon>Glossata</taxon>
        <taxon>Ditrysia</taxon>
        <taxon>Noctuoidea</taxon>
        <taxon>Noctuidae</taxon>
        <taxon>Amphipyrinae</taxon>
        <taxon>Spodoptera</taxon>
    </lineage>
</organism>
<proteinExistence type="predicted"/>
<reference evidence="3" key="1">
    <citation type="submission" date="2025-08" db="UniProtKB">
        <authorList>
            <consortium name="RefSeq"/>
        </authorList>
    </citation>
    <scope>IDENTIFICATION</scope>
    <source>
        <tissue evidence="3">Whole larval tissue</tissue>
    </source>
</reference>
<feature type="compositionally biased region" description="Low complexity" evidence="1">
    <location>
        <begin position="1005"/>
        <end position="1015"/>
    </location>
</feature>
<feature type="region of interest" description="Disordered" evidence="1">
    <location>
        <begin position="987"/>
        <end position="1032"/>
    </location>
</feature>
<accession>A0A9R0DWS5</accession>
<keyword evidence="2" id="KW-1185">Reference proteome</keyword>
<dbReference type="OrthoDB" id="10072397at2759"/>
<evidence type="ECO:0000313" key="2">
    <source>
        <dbReference type="Proteomes" id="UP000829999"/>
    </source>
</evidence>
<evidence type="ECO:0000256" key="1">
    <source>
        <dbReference type="SAM" id="MobiDB-lite"/>
    </source>
</evidence>
<dbReference type="CTD" id="35698"/>
<feature type="region of interest" description="Disordered" evidence="1">
    <location>
        <begin position="562"/>
        <end position="587"/>
    </location>
</feature>
<feature type="compositionally biased region" description="Acidic residues" evidence="1">
    <location>
        <begin position="403"/>
        <end position="420"/>
    </location>
</feature>
<feature type="region of interest" description="Disordered" evidence="1">
    <location>
        <begin position="401"/>
        <end position="426"/>
    </location>
</feature>
<name>A0A9R0DWS5_SPOFR</name>
<sequence length="1172" mass="129470">MPDTLSLSAGVSLGLLAGIVSGVCYLVANGMSWPKNDRVSGRCIASAQDDGICRRCGGDKHGGALPCICYPREPAKFESGAWFLQQIQRAISVMPWSISTEKLEQIEEESDEYNVPGPSDATRGELKKIREFLETISAKLAGGPLEGTRVAPLYDHPAYIRMFVRYHARLRGALTSLGIALRDALTHLPAPRNASPAPSGHSASGAHVQLKRLVARVVEEAAALPALARYAAEPHTPSIESSTYEDLLATAILNKVIERYQNENGSGGRSSGIHSASASPTPSERSSPRSLHSHSRHNTNITPPLHEEDDVSDWEEGDATDEALEVPRRVPFPEFGGDIVHNTDNEDREFDEVSSSDLQAVDGTWEENWLFQKKKIKTIQSVPVPMLVPNSNTEYRALIGDRDADDTTDLSDNASDSEEQGEYKSDMKKVLDSKHVIGGKPKVEECDFEPDSLTIIDGVDDDFEKLVEKMDDDVTVDAIINEINDNKATIDETNNANSVDQVDGGKLLISIDSGPLTKAEFAVKEEIHRTLLNGNTEEFMDDLSVKTNGDILHNGHAEVNNVDSFTNNKESSNTLSQHEREGEYEETVTVPVQRYADSLRRKHFDDGPQEIPTRDTDQDDLIPGSIAYRERKKWLNYVEMPNNPYSPEAIQKRLSAKNTSSLFDMFTAKKESDDDKIEINDNEADEEEIEINDLPVKDSHHNKLSLTMSNDSINSIGRSTKSPSPRVLKDVMAEEIPQYKRYGRDYYIREAKASCGGRKKTSVDEASTVSSASMNKSTSLDNFDAEFASPVSASSSLSDLEASALHHNIVRNVLSPRNASPNFAINPIFENPDRHNDNADENHAPDERYVARNANGLLIKQFHTIATNQHYTKFANSEDMASVTTTSHHKEEIMIEYDEDASQHTLFAAKAVYVDDDTDKQFEEIIQTAAKVPTEPPPPIPAADHDDPQDEPLKSPLSVDTSYISTSSMEDSIKIYNVQTGEIIKCKPDNVSPRAEAGTDDNIDSADNNISDTDTVSCTDDAAEDTPVEDSKPSKLELIESDDILQNLPKVKELAKIFVSMENIAEPVKPVQPYSVRRKSKENILSESKPEKTKQLYMHSLTARSISKEFREELKLSMSTPLTVPGGSKEIPEGIEEVTKESSRPGSPVPEPGTIKTKLAFFESLKSKFSNK</sequence>
<feature type="region of interest" description="Disordered" evidence="1">
    <location>
        <begin position="1117"/>
        <end position="1154"/>
    </location>
</feature>
<feature type="compositionally biased region" description="Polar residues" evidence="1">
    <location>
        <begin position="562"/>
        <end position="576"/>
    </location>
</feature>
<feature type="region of interest" description="Disordered" evidence="1">
    <location>
        <begin position="929"/>
        <end position="959"/>
    </location>
</feature>
<dbReference type="Proteomes" id="UP000829999">
    <property type="component" value="Chromosome 15"/>
</dbReference>
<dbReference type="GeneID" id="118279336"/>
<dbReference type="RefSeq" id="XP_050554673.1">
    <property type="nucleotide sequence ID" value="XM_050698716.1"/>
</dbReference>
<evidence type="ECO:0000313" key="3">
    <source>
        <dbReference type="RefSeq" id="XP_050554673.1"/>
    </source>
</evidence>
<feature type="compositionally biased region" description="Acidic residues" evidence="1">
    <location>
        <begin position="307"/>
        <end position="324"/>
    </location>
</feature>